<evidence type="ECO:0000256" key="4">
    <source>
        <dbReference type="ARBA" id="ARBA00022771"/>
    </source>
</evidence>
<keyword evidence="3" id="KW-0677">Repeat</keyword>
<dbReference type="Proteomes" id="UP000238350">
    <property type="component" value="Unassembled WGS sequence"/>
</dbReference>
<evidence type="ECO:0000313" key="13">
    <source>
        <dbReference type="EMBL" id="PRT54503.1"/>
    </source>
</evidence>
<dbReference type="SUPFAM" id="SSF57667">
    <property type="entry name" value="beta-beta-alpha zinc fingers"/>
    <property type="match status" value="2"/>
</dbReference>
<gene>
    <name evidence="13" type="ORF">B9G98_02123</name>
</gene>
<feature type="domain" description="C2H2-type" evidence="12">
    <location>
        <begin position="168"/>
        <end position="197"/>
    </location>
</feature>
<dbReference type="GO" id="GO:0000978">
    <property type="term" value="F:RNA polymerase II cis-regulatory region sequence-specific DNA binding"/>
    <property type="evidence" value="ECO:0007669"/>
    <property type="project" value="TreeGrafter"/>
</dbReference>
<dbReference type="GO" id="GO:0005667">
    <property type="term" value="C:transcription regulator complex"/>
    <property type="evidence" value="ECO:0007669"/>
    <property type="project" value="TreeGrafter"/>
</dbReference>
<dbReference type="GO" id="GO:0005634">
    <property type="term" value="C:nucleus"/>
    <property type="evidence" value="ECO:0007669"/>
    <property type="project" value="UniProtKB-SubCell"/>
</dbReference>
<proteinExistence type="predicted"/>
<dbReference type="InterPro" id="IPR036236">
    <property type="entry name" value="Znf_C2H2_sf"/>
</dbReference>
<dbReference type="Pfam" id="PF00096">
    <property type="entry name" value="zf-C2H2"/>
    <property type="match status" value="4"/>
</dbReference>
<dbReference type="AlphaFoldDB" id="A0A2T0FHM9"/>
<evidence type="ECO:0000259" key="12">
    <source>
        <dbReference type="PROSITE" id="PS50157"/>
    </source>
</evidence>
<dbReference type="FunFam" id="3.30.160.60:FF:000104">
    <property type="entry name" value="Transcriptional repressor protein YY1"/>
    <property type="match status" value="1"/>
</dbReference>
<evidence type="ECO:0000256" key="2">
    <source>
        <dbReference type="ARBA" id="ARBA00022723"/>
    </source>
</evidence>
<keyword evidence="7" id="KW-0238">DNA-binding</keyword>
<dbReference type="GO" id="GO:0000785">
    <property type="term" value="C:chromatin"/>
    <property type="evidence" value="ECO:0007669"/>
    <property type="project" value="TreeGrafter"/>
</dbReference>
<feature type="region of interest" description="Disordered" evidence="11">
    <location>
        <begin position="293"/>
        <end position="385"/>
    </location>
</feature>
<feature type="region of interest" description="Disordered" evidence="11">
    <location>
        <begin position="109"/>
        <end position="135"/>
    </location>
</feature>
<dbReference type="GeneID" id="36515871"/>
<accession>A0A2T0FHM9</accession>
<keyword evidence="9" id="KW-0539">Nucleus</keyword>
<dbReference type="Gene3D" id="3.30.160.60">
    <property type="entry name" value="Classic Zinc Finger"/>
    <property type="match status" value="4"/>
</dbReference>
<dbReference type="RefSeq" id="XP_024664448.1">
    <property type="nucleotide sequence ID" value="XM_024808680.1"/>
</dbReference>
<dbReference type="InterPro" id="IPR013087">
    <property type="entry name" value="Znf_C2H2_type"/>
</dbReference>
<evidence type="ECO:0000256" key="8">
    <source>
        <dbReference type="ARBA" id="ARBA00023163"/>
    </source>
</evidence>
<dbReference type="SMART" id="SM00355">
    <property type="entry name" value="ZnF_C2H2"/>
    <property type="match status" value="4"/>
</dbReference>
<dbReference type="PROSITE" id="PS50157">
    <property type="entry name" value="ZINC_FINGER_C2H2_2"/>
    <property type="match status" value="4"/>
</dbReference>
<evidence type="ECO:0000256" key="5">
    <source>
        <dbReference type="ARBA" id="ARBA00022833"/>
    </source>
</evidence>
<feature type="domain" description="C2H2-type" evidence="12">
    <location>
        <begin position="226"/>
        <end position="256"/>
    </location>
</feature>
<keyword evidence="6" id="KW-0805">Transcription regulation</keyword>
<reference evidence="13 14" key="1">
    <citation type="submission" date="2017-04" db="EMBL/GenBank/DDBJ databases">
        <title>Genome sequencing of [Candida] sorbophila.</title>
        <authorList>
            <person name="Ahn J.O."/>
        </authorList>
    </citation>
    <scope>NUCLEOTIDE SEQUENCE [LARGE SCALE GENOMIC DNA]</scope>
    <source>
        <strain evidence="13 14">DS02</strain>
    </source>
</reference>
<evidence type="ECO:0000256" key="9">
    <source>
        <dbReference type="ARBA" id="ARBA00023242"/>
    </source>
</evidence>
<protein>
    <submittedName>
        <fullName evidence="13">Asparagine-rich zinc finger protein AZF1</fullName>
    </submittedName>
</protein>
<evidence type="ECO:0000313" key="14">
    <source>
        <dbReference type="Proteomes" id="UP000238350"/>
    </source>
</evidence>
<feature type="compositionally biased region" description="Polar residues" evidence="11">
    <location>
        <begin position="367"/>
        <end position="377"/>
    </location>
</feature>
<name>A0A2T0FHM9_9ASCO</name>
<feature type="domain" description="C2H2-type" evidence="12">
    <location>
        <begin position="198"/>
        <end position="225"/>
    </location>
</feature>
<dbReference type="PANTHER" id="PTHR14003:SF19">
    <property type="entry name" value="YY2 TRANSCRIPTION FACTOR"/>
    <property type="match status" value="1"/>
</dbReference>
<dbReference type="PANTHER" id="PTHR14003">
    <property type="entry name" value="TRANSCRIPTIONAL REPRESSOR PROTEIN YY"/>
    <property type="match status" value="1"/>
</dbReference>
<evidence type="ECO:0000256" key="6">
    <source>
        <dbReference type="ARBA" id="ARBA00023015"/>
    </source>
</evidence>
<dbReference type="FunFam" id="3.30.160.60:FF:001289">
    <property type="entry name" value="Zinc finger protein 574"/>
    <property type="match status" value="1"/>
</dbReference>
<keyword evidence="2" id="KW-0479">Metal-binding</keyword>
<sequence>MSYWPLRDRQENFGAPVEDQYSTQWPITQVTLAGMPGFNGGDMLRPHGGQLFGSFRNGSDLASMADSSVTPVDASAAASAASTPSPTAKIGTVDHMMLYVQAMQRSATGVQPAELTQDSDEAGDGHKVPQGSDSKHRYQCNFVGCNKSFRQRMHLETHKRSHTGERPFVCPYPGCSKAFSQRSNLRTHTRSHSGERPFSCEVCGRRFTQRGNLKNHQKLHGETRQFACKLDGCTKTFNQLGNLKAHHNSAHAKTVAEFTMHLQEASSMPKLSNEEQEMFTYFCNLYRNANRGIKGRGKGTRTIVQRDSSMPPNPRKALASLPSGSPPRSQATPPQSLPPPFIIPPPQGLTFIPPPPTKEKLPLPPLNSSTSSKQTLPTLLPASKNPPILPAFGRSGELTPSRPPVAGVLNTTPAEQVAAECLMDAVQNWKYFSVNQSDAKPKEDENWQWNARAF</sequence>
<dbReference type="PROSITE" id="PS00028">
    <property type="entry name" value="ZINC_FINGER_C2H2_1"/>
    <property type="match status" value="4"/>
</dbReference>
<evidence type="ECO:0000256" key="11">
    <source>
        <dbReference type="SAM" id="MobiDB-lite"/>
    </source>
</evidence>
<feature type="compositionally biased region" description="Polar residues" evidence="11">
    <location>
        <begin position="322"/>
        <end position="332"/>
    </location>
</feature>
<evidence type="ECO:0000256" key="1">
    <source>
        <dbReference type="ARBA" id="ARBA00004123"/>
    </source>
</evidence>
<dbReference type="GO" id="GO:0000981">
    <property type="term" value="F:DNA-binding transcription factor activity, RNA polymerase II-specific"/>
    <property type="evidence" value="ECO:0007669"/>
    <property type="project" value="TreeGrafter"/>
</dbReference>
<feature type="domain" description="C2H2-type" evidence="12">
    <location>
        <begin position="138"/>
        <end position="167"/>
    </location>
</feature>
<dbReference type="EMBL" id="NDIQ01000021">
    <property type="protein sequence ID" value="PRT54503.1"/>
    <property type="molecule type" value="Genomic_DNA"/>
</dbReference>
<organism evidence="13 14">
    <name type="scientific">Wickerhamiella sorbophila</name>
    <dbReference type="NCBI Taxonomy" id="45607"/>
    <lineage>
        <taxon>Eukaryota</taxon>
        <taxon>Fungi</taxon>
        <taxon>Dikarya</taxon>
        <taxon>Ascomycota</taxon>
        <taxon>Saccharomycotina</taxon>
        <taxon>Dipodascomycetes</taxon>
        <taxon>Dipodascales</taxon>
        <taxon>Trichomonascaceae</taxon>
        <taxon>Wickerhamiella</taxon>
    </lineage>
</organism>
<comment type="subcellular location">
    <subcellularLocation>
        <location evidence="1">Nucleus</location>
    </subcellularLocation>
</comment>
<feature type="compositionally biased region" description="Pro residues" evidence="11">
    <location>
        <begin position="335"/>
        <end position="356"/>
    </location>
</feature>
<dbReference type="GO" id="GO:0008270">
    <property type="term" value="F:zinc ion binding"/>
    <property type="evidence" value="ECO:0007669"/>
    <property type="project" value="UniProtKB-KW"/>
</dbReference>
<evidence type="ECO:0000256" key="7">
    <source>
        <dbReference type="ARBA" id="ARBA00023125"/>
    </source>
</evidence>
<keyword evidence="8" id="KW-0804">Transcription</keyword>
<evidence type="ECO:0000256" key="10">
    <source>
        <dbReference type="PROSITE-ProRule" id="PRU00042"/>
    </source>
</evidence>
<evidence type="ECO:0000256" key="3">
    <source>
        <dbReference type="ARBA" id="ARBA00022737"/>
    </source>
</evidence>
<keyword evidence="5" id="KW-0862">Zinc</keyword>
<dbReference type="STRING" id="45607.A0A2T0FHM9"/>
<keyword evidence="4 10" id="KW-0863">Zinc-finger</keyword>
<comment type="caution">
    <text evidence="13">The sequence shown here is derived from an EMBL/GenBank/DDBJ whole genome shotgun (WGS) entry which is preliminary data.</text>
</comment>
<dbReference type="OrthoDB" id="427030at2759"/>
<keyword evidence="14" id="KW-1185">Reference proteome</keyword>